<protein>
    <submittedName>
        <fullName evidence="1">Uncharacterized protein</fullName>
    </submittedName>
</protein>
<dbReference type="Proteomes" id="UP001319921">
    <property type="component" value="Chromosome"/>
</dbReference>
<dbReference type="InterPro" id="IPR021585">
    <property type="entry name" value="Ta0938"/>
</dbReference>
<dbReference type="GeneID" id="68867122"/>
<organism evidence="1 2">
    <name type="scientific">Saccharolobus caldissimus</name>
    <dbReference type="NCBI Taxonomy" id="1702097"/>
    <lineage>
        <taxon>Archaea</taxon>
        <taxon>Thermoproteota</taxon>
        <taxon>Thermoprotei</taxon>
        <taxon>Sulfolobales</taxon>
        <taxon>Sulfolobaceae</taxon>
        <taxon>Saccharolobus</taxon>
    </lineage>
</organism>
<reference evidence="1 2" key="1">
    <citation type="journal article" date="2022" name="Microbiol. Resour. Announc.">
        <title>Complete Genome Sequence of the Hyperthermophilic and Acidophilic Archaeon Saccharolobus caldissimus Strain HS-3T.</title>
        <authorList>
            <person name="Sakai H.D."/>
            <person name="Kurosawa N."/>
        </authorList>
    </citation>
    <scope>NUCLEOTIDE SEQUENCE [LARGE SCALE GENOMIC DNA]</scope>
    <source>
        <strain evidence="1 2">JCM32116</strain>
    </source>
</reference>
<name>A0AAQ4CUA2_9CREN</name>
<dbReference type="Pfam" id="PF11494">
    <property type="entry name" value="Ta0938"/>
    <property type="match status" value="1"/>
</dbReference>
<gene>
    <name evidence="1" type="ORF">SACC_24000</name>
</gene>
<accession>A0AAQ4CUA2</accession>
<sequence length="106" mass="12238">MKIIVNGKEAGTKEKGCALCGATWGDFYEEVDGEKLFFCCDYCALEFVNMINEVKRRTGWSKIDELTINGNYYTGRTCTAKHREKEFKFYVKFNEEAGIETFKEIS</sequence>
<dbReference type="EMBL" id="AP025226">
    <property type="protein sequence ID" value="BDB99383.1"/>
    <property type="molecule type" value="Genomic_DNA"/>
</dbReference>
<proteinExistence type="predicted"/>
<evidence type="ECO:0000313" key="1">
    <source>
        <dbReference type="EMBL" id="BDB99383.1"/>
    </source>
</evidence>
<evidence type="ECO:0000313" key="2">
    <source>
        <dbReference type="Proteomes" id="UP001319921"/>
    </source>
</evidence>
<dbReference type="RefSeq" id="WP_229569699.1">
    <property type="nucleotide sequence ID" value="NZ_AP025226.1"/>
</dbReference>
<dbReference type="KEGG" id="scas:SACC_24000"/>
<dbReference type="AlphaFoldDB" id="A0AAQ4CUA2"/>
<keyword evidence="2" id="KW-1185">Reference proteome</keyword>